<dbReference type="AlphaFoldDB" id="A0AA90J774"/>
<gene>
    <name evidence="1" type="ORF">MOE73_21110</name>
</gene>
<reference evidence="1" key="1">
    <citation type="submission" date="2022-02" db="EMBL/GenBank/DDBJ databases">
        <title>Crop Bioprotection Bacillus Genome Sequencing.</title>
        <authorList>
            <person name="Dunlap C."/>
        </authorList>
    </citation>
    <scope>NUCLEOTIDE SEQUENCE</scope>
    <source>
        <strain evidence="1">T20C14</strain>
    </source>
</reference>
<name>A0AA90J774_9BACI</name>
<comment type="caution">
    <text evidence="1">The sequence shown here is derived from an EMBL/GenBank/DDBJ whole genome shotgun (WGS) entry which is preliminary data.</text>
</comment>
<dbReference type="RefSeq" id="WP_268301370.1">
    <property type="nucleotide sequence ID" value="NZ_JALAJL010000013.1"/>
</dbReference>
<organism evidence="1 2">
    <name type="scientific">Bacillus haynesii</name>
    <dbReference type="NCBI Taxonomy" id="1925021"/>
    <lineage>
        <taxon>Bacteria</taxon>
        <taxon>Bacillati</taxon>
        <taxon>Bacillota</taxon>
        <taxon>Bacilli</taxon>
        <taxon>Bacillales</taxon>
        <taxon>Bacillaceae</taxon>
        <taxon>Bacillus</taxon>
    </lineage>
</organism>
<dbReference type="Proteomes" id="UP001066455">
    <property type="component" value="Unassembled WGS sequence"/>
</dbReference>
<protein>
    <submittedName>
        <fullName evidence="1">Uncharacterized protein</fullName>
    </submittedName>
</protein>
<dbReference type="EMBL" id="JALAXI010000025">
    <property type="protein sequence ID" value="MCY9282533.1"/>
    <property type="molecule type" value="Genomic_DNA"/>
</dbReference>
<proteinExistence type="predicted"/>
<evidence type="ECO:0000313" key="1">
    <source>
        <dbReference type="EMBL" id="MCY9282533.1"/>
    </source>
</evidence>
<accession>A0AA90J774</accession>
<evidence type="ECO:0000313" key="2">
    <source>
        <dbReference type="Proteomes" id="UP001066455"/>
    </source>
</evidence>
<sequence length="129" mass="15163">MLDLISSEDEERYERAVNLCDSKRYEILEEIKENLFDHSFELLDTEGDVNEVRLGDVELIDEPLITEIEDSRIKFVLQISFDFIASCSVFDEDSSPYDSETKEYLWKTYKDEEYHSNPVEVQVLSAAYQ</sequence>